<dbReference type="InterPro" id="IPR055259">
    <property type="entry name" value="YkvP/CgeB_Glyco_trans-like"/>
</dbReference>
<evidence type="ECO:0000313" key="3">
    <source>
        <dbReference type="Proteomes" id="UP000178870"/>
    </source>
</evidence>
<proteinExistence type="predicted"/>
<evidence type="ECO:0000313" key="2">
    <source>
        <dbReference type="EMBL" id="OGM31315.1"/>
    </source>
</evidence>
<reference evidence="2 3" key="1">
    <citation type="journal article" date="2016" name="Nat. Commun.">
        <title>Thousands of microbial genomes shed light on interconnected biogeochemical processes in an aquifer system.</title>
        <authorList>
            <person name="Anantharaman K."/>
            <person name="Brown C.T."/>
            <person name="Hug L.A."/>
            <person name="Sharon I."/>
            <person name="Castelle C.J."/>
            <person name="Probst A.J."/>
            <person name="Thomas B.C."/>
            <person name="Singh A."/>
            <person name="Wilkins M.J."/>
            <person name="Karaoz U."/>
            <person name="Brodie E.L."/>
            <person name="Williams K.H."/>
            <person name="Hubbard S.S."/>
            <person name="Banfield J.F."/>
        </authorList>
    </citation>
    <scope>NUCLEOTIDE SEQUENCE [LARGE SCALE GENOMIC DNA]</scope>
</reference>
<feature type="domain" description="Spore protein YkvP/CgeB glycosyl transferase-like" evidence="1">
    <location>
        <begin position="236"/>
        <end position="318"/>
    </location>
</feature>
<dbReference type="EMBL" id="MGGP01000028">
    <property type="protein sequence ID" value="OGM31315.1"/>
    <property type="molecule type" value="Genomic_DNA"/>
</dbReference>
<evidence type="ECO:0000259" key="1">
    <source>
        <dbReference type="Pfam" id="PF13524"/>
    </source>
</evidence>
<protein>
    <recommendedName>
        <fullName evidence="1">Spore protein YkvP/CgeB glycosyl transferase-like domain-containing protein</fullName>
    </recommendedName>
</protein>
<comment type="caution">
    <text evidence="2">The sequence shown here is derived from an EMBL/GenBank/DDBJ whole genome shotgun (WGS) entry which is preliminary data.</text>
</comment>
<dbReference type="Pfam" id="PF13524">
    <property type="entry name" value="Glyco_trans_1_2"/>
    <property type="match status" value="1"/>
</dbReference>
<gene>
    <name evidence="2" type="ORF">A2803_03935</name>
</gene>
<accession>A0A1F7YXW8</accession>
<name>A0A1F7YXW8_9BACT</name>
<sequence>MLVLPTTKHIGYRDDFRKFFKFKRFEKDCGDFVLVEGFFEQAHQWEQFNLSSKKLKKILAKRLVRIEIEEPNKFALNDNNDSYDYYFEKIYTICPFTADWLNKKHKNKKRVPIYYPTNEEYIPRKTKKLFDIIYVGNIVSNKVLKDVEVISKYNYRFVSFYENPLVTNKNASYKQKLKLISQSRITLVHNLLFPPPYRIINIWRTKGWQENKAFKLVPPPTQFWRIFTNKNILIPQIKSRLFDAALCRSLILCKKDPFNIIENFFEPNEEFVYYEEGKLKETIDKILENYKKYGKVADNAFKRASKNYTTKAFVRDYLSKL</sequence>
<organism evidence="2 3">
    <name type="scientific">Candidatus Woesebacteria bacterium RIFCSPHIGHO2_01_FULL_44_21</name>
    <dbReference type="NCBI Taxonomy" id="1802503"/>
    <lineage>
        <taxon>Bacteria</taxon>
        <taxon>Candidatus Woeseibacteriota</taxon>
    </lineage>
</organism>
<dbReference type="Proteomes" id="UP000178870">
    <property type="component" value="Unassembled WGS sequence"/>
</dbReference>
<dbReference type="AlphaFoldDB" id="A0A1F7YXW8"/>